<evidence type="ECO:0000313" key="2">
    <source>
        <dbReference type="Proteomes" id="UP001632038"/>
    </source>
</evidence>
<accession>A0ABD3CMS8</accession>
<organism evidence="1 2">
    <name type="scientific">Castilleja foliolosa</name>
    <dbReference type="NCBI Taxonomy" id="1961234"/>
    <lineage>
        <taxon>Eukaryota</taxon>
        <taxon>Viridiplantae</taxon>
        <taxon>Streptophyta</taxon>
        <taxon>Embryophyta</taxon>
        <taxon>Tracheophyta</taxon>
        <taxon>Spermatophyta</taxon>
        <taxon>Magnoliopsida</taxon>
        <taxon>eudicotyledons</taxon>
        <taxon>Gunneridae</taxon>
        <taxon>Pentapetalae</taxon>
        <taxon>asterids</taxon>
        <taxon>lamiids</taxon>
        <taxon>Lamiales</taxon>
        <taxon>Orobanchaceae</taxon>
        <taxon>Pedicularideae</taxon>
        <taxon>Castillejinae</taxon>
        <taxon>Castilleja</taxon>
    </lineage>
</organism>
<proteinExistence type="predicted"/>
<gene>
    <name evidence="1" type="ORF">CASFOL_024250</name>
</gene>
<dbReference type="EMBL" id="JAVIJP010000032">
    <property type="protein sequence ID" value="KAL3631266.1"/>
    <property type="molecule type" value="Genomic_DNA"/>
</dbReference>
<reference evidence="2" key="1">
    <citation type="journal article" date="2024" name="IScience">
        <title>Strigolactones Initiate the Formation of Haustorium-like Structures in Castilleja.</title>
        <authorList>
            <person name="Buerger M."/>
            <person name="Peterson D."/>
            <person name="Chory J."/>
        </authorList>
    </citation>
    <scope>NUCLEOTIDE SEQUENCE [LARGE SCALE GENOMIC DNA]</scope>
</reference>
<dbReference type="Proteomes" id="UP001632038">
    <property type="component" value="Unassembled WGS sequence"/>
</dbReference>
<keyword evidence="2" id="KW-1185">Reference proteome</keyword>
<name>A0ABD3CMS8_9LAMI</name>
<protein>
    <submittedName>
        <fullName evidence="1">Uncharacterized protein</fullName>
    </submittedName>
</protein>
<sequence>MEIGERLGRLGLVINWPDFLGSGIFGRPSRAGRAVANS</sequence>
<evidence type="ECO:0000313" key="1">
    <source>
        <dbReference type="EMBL" id="KAL3631266.1"/>
    </source>
</evidence>
<comment type="caution">
    <text evidence="1">The sequence shown here is derived from an EMBL/GenBank/DDBJ whole genome shotgun (WGS) entry which is preliminary data.</text>
</comment>
<dbReference type="AlphaFoldDB" id="A0ABD3CMS8"/>